<dbReference type="EMBL" id="JAHYIQ010000014">
    <property type="protein sequence ID" value="KAK1126123.1"/>
    <property type="molecule type" value="Genomic_DNA"/>
</dbReference>
<feature type="compositionally biased region" description="Low complexity" evidence="1">
    <location>
        <begin position="27"/>
        <end position="42"/>
    </location>
</feature>
<reference evidence="2" key="1">
    <citation type="submission" date="2021-10" db="EMBL/GenBank/DDBJ databases">
        <title>Melipona bicolor Genome sequencing and assembly.</title>
        <authorList>
            <person name="Araujo N.S."/>
            <person name="Arias M.C."/>
        </authorList>
    </citation>
    <scope>NUCLEOTIDE SEQUENCE</scope>
    <source>
        <strain evidence="2">USP_2M_L1-L4_2017</strain>
        <tissue evidence="2">Whole body</tissue>
    </source>
</reference>
<keyword evidence="3" id="KW-1185">Reference proteome</keyword>
<evidence type="ECO:0000256" key="1">
    <source>
        <dbReference type="SAM" id="MobiDB-lite"/>
    </source>
</evidence>
<feature type="compositionally biased region" description="Basic and acidic residues" evidence="1">
    <location>
        <begin position="62"/>
        <end position="72"/>
    </location>
</feature>
<name>A0AA40FVG6_9HYME</name>
<gene>
    <name evidence="2" type="ORF">K0M31_004764</name>
</gene>
<organism evidence="2 3">
    <name type="scientific">Melipona bicolor</name>
    <dbReference type="NCBI Taxonomy" id="60889"/>
    <lineage>
        <taxon>Eukaryota</taxon>
        <taxon>Metazoa</taxon>
        <taxon>Ecdysozoa</taxon>
        <taxon>Arthropoda</taxon>
        <taxon>Hexapoda</taxon>
        <taxon>Insecta</taxon>
        <taxon>Pterygota</taxon>
        <taxon>Neoptera</taxon>
        <taxon>Endopterygota</taxon>
        <taxon>Hymenoptera</taxon>
        <taxon>Apocrita</taxon>
        <taxon>Aculeata</taxon>
        <taxon>Apoidea</taxon>
        <taxon>Anthophila</taxon>
        <taxon>Apidae</taxon>
        <taxon>Melipona</taxon>
    </lineage>
</organism>
<feature type="region of interest" description="Disordered" evidence="1">
    <location>
        <begin position="25"/>
        <end position="84"/>
    </location>
</feature>
<evidence type="ECO:0000313" key="2">
    <source>
        <dbReference type="EMBL" id="KAK1126123.1"/>
    </source>
</evidence>
<dbReference type="AlphaFoldDB" id="A0AA40FVG6"/>
<proteinExistence type="predicted"/>
<protein>
    <submittedName>
        <fullName evidence="2">Uncharacterized protein</fullName>
    </submittedName>
</protein>
<accession>A0AA40FVG6</accession>
<evidence type="ECO:0000313" key="3">
    <source>
        <dbReference type="Proteomes" id="UP001177670"/>
    </source>
</evidence>
<comment type="caution">
    <text evidence="2">The sequence shown here is derived from an EMBL/GenBank/DDBJ whole genome shotgun (WGS) entry which is preliminary data.</text>
</comment>
<sequence length="128" mass="13856">MLCTMQAASLAAGALTYLSFSNLPDDTSSGRARSIRGSSTASPLAKGSREAYVGRNGARTAAAEEKAKEEGRRRKPRERNSCCSQNGWPCLKQNRRLTWAMPGESFDFACVTVFNVRCLDDDSADGGR</sequence>
<dbReference type="Proteomes" id="UP001177670">
    <property type="component" value="Unassembled WGS sequence"/>
</dbReference>